<name>A0ABD1TQS9_9LAMI</name>
<organism evidence="2 3">
    <name type="scientific">Forsythia ovata</name>
    <dbReference type="NCBI Taxonomy" id="205694"/>
    <lineage>
        <taxon>Eukaryota</taxon>
        <taxon>Viridiplantae</taxon>
        <taxon>Streptophyta</taxon>
        <taxon>Embryophyta</taxon>
        <taxon>Tracheophyta</taxon>
        <taxon>Spermatophyta</taxon>
        <taxon>Magnoliopsida</taxon>
        <taxon>eudicotyledons</taxon>
        <taxon>Gunneridae</taxon>
        <taxon>Pentapetalae</taxon>
        <taxon>asterids</taxon>
        <taxon>lamiids</taxon>
        <taxon>Lamiales</taxon>
        <taxon>Oleaceae</taxon>
        <taxon>Forsythieae</taxon>
        <taxon>Forsythia</taxon>
    </lineage>
</organism>
<dbReference type="Proteomes" id="UP001604277">
    <property type="component" value="Unassembled WGS sequence"/>
</dbReference>
<dbReference type="EMBL" id="JBFOLJ010000008">
    <property type="protein sequence ID" value="KAL2515066.1"/>
    <property type="molecule type" value="Genomic_DNA"/>
</dbReference>
<comment type="caution">
    <text evidence="2">The sequence shown here is derived from an EMBL/GenBank/DDBJ whole genome shotgun (WGS) entry which is preliminary data.</text>
</comment>
<accession>A0ABD1TQS9</accession>
<evidence type="ECO:0000313" key="3">
    <source>
        <dbReference type="Proteomes" id="UP001604277"/>
    </source>
</evidence>
<feature type="region of interest" description="Disordered" evidence="1">
    <location>
        <begin position="1"/>
        <end position="26"/>
    </location>
</feature>
<dbReference type="AlphaFoldDB" id="A0ABD1TQS9"/>
<proteinExistence type="predicted"/>
<protein>
    <submittedName>
        <fullName evidence="2">Uncharacterized protein</fullName>
    </submittedName>
</protein>
<sequence>MNRRKLASVNANAYSHNKNGKDPKKNYCVDDNSFSIGTEASEFDVAGVARNLKEDSRRKHDKKKLMPLPFPMVVAVAETSRKQKDATGNYLRQPAFRGGQATIVCWWRLPMTAANSKNDR</sequence>
<evidence type="ECO:0000313" key="2">
    <source>
        <dbReference type="EMBL" id="KAL2515066.1"/>
    </source>
</evidence>
<evidence type="ECO:0000256" key="1">
    <source>
        <dbReference type="SAM" id="MobiDB-lite"/>
    </source>
</evidence>
<gene>
    <name evidence="2" type="ORF">Fot_29037</name>
</gene>
<keyword evidence="3" id="KW-1185">Reference proteome</keyword>
<reference evidence="3" key="1">
    <citation type="submission" date="2024-07" db="EMBL/GenBank/DDBJ databases">
        <title>Two chromosome-level genome assemblies of Korean endemic species Abeliophyllum distichum and Forsythia ovata (Oleaceae).</title>
        <authorList>
            <person name="Jang H."/>
        </authorList>
    </citation>
    <scope>NUCLEOTIDE SEQUENCE [LARGE SCALE GENOMIC DNA]</scope>
</reference>